<accession>A0A552WL29</accession>
<keyword evidence="3" id="KW-0786">Thiamine pyrophosphate</keyword>
<name>A0A552WL29_9MICO</name>
<dbReference type="GO" id="GO:0006086">
    <property type="term" value="P:pyruvate decarboxylation to acetyl-CoA"/>
    <property type="evidence" value="ECO:0007669"/>
    <property type="project" value="TreeGrafter"/>
</dbReference>
<sequence>MSTSLSQPPPVPEAAEANAPGKHLPEEVRKEFYATMVLSRTFEEAILREYHADKGPGFDIGKGLIPGEMHLSAGQEPVAAGVCAHLTGDDAVTATHRPHHLAVAHGVDLGKMTAEIFGRETGLGRGRGGHMHLFDPAVHFSCSGIVAEGLPPALGAAFAFKRREGDAIAVAVTGEGAANQGAFHESLNLAALWKLPVVFVVEDNEWGISVPRSASTSVPSNDVRAAAYGIPGELVEDNDVEAVHAAAGRAVERARAGEGPSLIEVRTLRLWGHFEGDAQGYRPDLDSVAGLDPIPRYEKRLREAGILDDAAVEQIRAEASAKVEGAIAFAKDSPIPPPADVMKYVFAEEA</sequence>
<dbReference type="CDD" id="cd02000">
    <property type="entry name" value="TPP_E1_PDC_ADC_BCADC"/>
    <property type="match status" value="1"/>
</dbReference>
<dbReference type="GO" id="GO:0004739">
    <property type="term" value="F:pyruvate dehydrogenase (acetyl-transferring) activity"/>
    <property type="evidence" value="ECO:0007669"/>
    <property type="project" value="TreeGrafter"/>
</dbReference>
<evidence type="ECO:0000313" key="7">
    <source>
        <dbReference type="Proteomes" id="UP000318693"/>
    </source>
</evidence>
<reference evidence="6 7" key="1">
    <citation type="submission" date="2019-07" db="EMBL/GenBank/DDBJ databases">
        <title>Georgenia wutianyii sp. nov. and Georgenia *** sp. nov. isolated from plateau pika (Ochotona curzoniae) in the Qinghai-Tibet plateau of China.</title>
        <authorList>
            <person name="Tian Z."/>
        </authorList>
    </citation>
    <scope>NUCLEOTIDE SEQUENCE [LARGE SCALE GENOMIC DNA]</scope>
    <source>
        <strain evidence="6 7">Z446</strain>
    </source>
</reference>
<feature type="region of interest" description="Disordered" evidence="4">
    <location>
        <begin position="1"/>
        <end position="23"/>
    </location>
</feature>
<dbReference type="GO" id="GO:0000287">
    <property type="term" value="F:magnesium ion binding"/>
    <property type="evidence" value="ECO:0007669"/>
    <property type="project" value="UniProtKB-ARBA"/>
</dbReference>
<gene>
    <name evidence="6" type="ORF">FJ693_17590</name>
</gene>
<comment type="cofactor">
    <cofactor evidence="1">
        <name>thiamine diphosphate</name>
        <dbReference type="ChEBI" id="CHEBI:58937"/>
    </cofactor>
</comment>
<proteinExistence type="predicted"/>
<evidence type="ECO:0000256" key="3">
    <source>
        <dbReference type="ARBA" id="ARBA00023052"/>
    </source>
</evidence>
<dbReference type="AlphaFoldDB" id="A0A552WL29"/>
<keyword evidence="2" id="KW-0560">Oxidoreductase</keyword>
<comment type="caution">
    <text evidence="6">The sequence shown here is derived from an EMBL/GenBank/DDBJ whole genome shotgun (WGS) entry which is preliminary data.</text>
</comment>
<dbReference type="PANTHER" id="PTHR11516:SF60">
    <property type="entry name" value="PYRUVATE DEHYDROGENASE E1 COMPONENT SUBUNIT ALPHA"/>
    <property type="match status" value="1"/>
</dbReference>
<dbReference type="Proteomes" id="UP000318693">
    <property type="component" value="Unassembled WGS sequence"/>
</dbReference>
<evidence type="ECO:0000259" key="5">
    <source>
        <dbReference type="Pfam" id="PF00676"/>
    </source>
</evidence>
<evidence type="ECO:0000256" key="4">
    <source>
        <dbReference type="SAM" id="MobiDB-lite"/>
    </source>
</evidence>
<dbReference type="InterPro" id="IPR029061">
    <property type="entry name" value="THDP-binding"/>
</dbReference>
<evidence type="ECO:0000313" key="6">
    <source>
        <dbReference type="EMBL" id="TRW43457.1"/>
    </source>
</evidence>
<dbReference type="SUPFAM" id="SSF52518">
    <property type="entry name" value="Thiamin diphosphate-binding fold (THDP-binding)"/>
    <property type="match status" value="1"/>
</dbReference>
<evidence type="ECO:0000256" key="2">
    <source>
        <dbReference type="ARBA" id="ARBA00023002"/>
    </source>
</evidence>
<keyword evidence="7" id="KW-1185">Reference proteome</keyword>
<dbReference type="PANTHER" id="PTHR11516">
    <property type="entry name" value="PYRUVATE DEHYDROGENASE E1 COMPONENT, ALPHA SUBUNIT BACTERIAL AND ORGANELLAR"/>
    <property type="match status" value="1"/>
</dbReference>
<dbReference type="InterPro" id="IPR050642">
    <property type="entry name" value="PDH_E1_Alpha_Subunit"/>
</dbReference>
<dbReference type="InterPro" id="IPR001017">
    <property type="entry name" value="DH_E1"/>
</dbReference>
<evidence type="ECO:0000256" key="1">
    <source>
        <dbReference type="ARBA" id="ARBA00001964"/>
    </source>
</evidence>
<dbReference type="EMBL" id="VJXR01000081">
    <property type="protein sequence ID" value="TRW43457.1"/>
    <property type="molecule type" value="Genomic_DNA"/>
</dbReference>
<organism evidence="6 7">
    <name type="scientific">Georgenia yuyongxinii</name>
    <dbReference type="NCBI Taxonomy" id="2589797"/>
    <lineage>
        <taxon>Bacteria</taxon>
        <taxon>Bacillati</taxon>
        <taxon>Actinomycetota</taxon>
        <taxon>Actinomycetes</taxon>
        <taxon>Micrococcales</taxon>
        <taxon>Bogoriellaceae</taxon>
        <taxon>Georgenia</taxon>
    </lineage>
</organism>
<feature type="domain" description="Dehydrogenase E1 component" evidence="5">
    <location>
        <begin position="62"/>
        <end position="338"/>
    </location>
</feature>
<dbReference type="Pfam" id="PF00676">
    <property type="entry name" value="E1_dh"/>
    <property type="match status" value="1"/>
</dbReference>
<protein>
    <submittedName>
        <fullName evidence="6">Thiamine pyrophosphate-dependent dehydrogenase E1 component subunit alpha</fullName>
    </submittedName>
</protein>
<dbReference type="Gene3D" id="3.40.50.970">
    <property type="match status" value="1"/>
</dbReference>
<dbReference type="RefSeq" id="WP_143419760.1">
    <property type="nucleotide sequence ID" value="NZ_VJXR01000081.1"/>
</dbReference>